<dbReference type="AlphaFoldDB" id="A0A0U3Q865"/>
<gene>
    <name evidence="2" type="ORF">AU252_09850</name>
</gene>
<dbReference type="InterPro" id="IPR014922">
    <property type="entry name" value="YdhG-like"/>
</dbReference>
<protein>
    <recommendedName>
        <fullName evidence="1">YdhG-like domain-containing protein</fullName>
    </recommendedName>
</protein>
<dbReference type="SUPFAM" id="SSF159888">
    <property type="entry name" value="YdhG-like"/>
    <property type="match status" value="1"/>
</dbReference>
<feature type="domain" description="YdhG-like" evidence="1">
    <location>
        <begin position="21"/>
        <end position="126"/>
    </location>
</feature>
<dbReference type="Pfam" id="PF08818">
    <property type="entry name" value="DUF1801"/>
    <property type="match status" value="1"/>
</dbReference>
<reference evidence="2 3" key="1">
    <citation type="submission" date="2015-12" db="EMBL/GenBank/DDBJ databases">
        <authorList>
            <person name="Shamseldin A."/>
            <person name="Moawad H."/>
            <person name="Abd El-Rahim W.M."/>
            <person name="Sadowsky M.J."/>
        </authorList>
    </citation>
    <scope>NUCLEOTIDE SEQUENCE [LARGE SCALE GENOMIC DNA]</scope>
    <source>
        <strain evidence="2 3">Ar51</strain>
    </source>
</reference>
<proteinExistence type="predicted"/>
<organism evidence="2">
    <name type="scientific">Pseudarthrobacter sulfonivorans</name>
    <dbReference type="NCBI Taxonomy" id="121292"/>
    <lineage>
        <taxon>Bacteria</taxon>
        <taxon>Bacillati</taxon>
        <taxon>Actinomycetota</taxon>
        <taxon>Actinomycetes</taxon>
        <taxon>Micrococcales</taxon>
        <taxon>Micrococcaceae</taxon>
        <taxon>Pseudarthrobacter</taxon>
    </lineage>
</organism>
<name>A0A0U3Q865_9MICC</name>
<evidence type="ECO:0000313" key="2">
    <source>
        <dbReference type="EMBL" id="ALV41418.1"/>
    </source>
</evidence>
<dbReference type="STRING" id="121292.AU252_09850"/>
<dbReference type="Proteomes" id="UP000065151">
    <property type="component" value="Chromosome"/>
</dbReference>
<dbReference type="EMBL" id="CP013747">
    <property type="protein sequence ID" value="ALV41418.1"/>
    <property type="molecule type" value="Genomic_DNA"/>
</dbReference>
<evidence type="ECO:0000313" key="3">
    <source>
        <dbReference type="Proteomes" id="UP000065151"/>
    </source>
</evidence>
<dbReference type="KEGG" id="psul:AU252_09850"/>
<sequence length="128" mass="14610">MTLNRNPAVDSFLESLDHPLKPVIERLRVAILDADDAITERIKWRAPSFCFNSVDRVTFNLRPLHHVQLIFHRGAKTIEDDFPFDASKWSGLLEVIGQDRGQVIFPSAEAAAARQDEFVALVREWVRA</sequence>
<accession>A0A0U3Q865</accession>
<evidence type="ECO:0000259" key="1">
    <source>
        <dbReference type="Pfam" id="PF08818"/>
    </source>
</evidence>